<dbReference type="RefSeq" id="WP_120648160.1">
    <property type="nucleotide sequence ID" value="NZ_RAWB01000735.1"/>
</dbReference>
<keyword evidence="1" id="KW-1133">Transmembrane helix</keyword>
<evidence type="ECO:0000256" key="1">
    <source>
        <dbReference type="SAM" id="Phobius"/>
    </source>
</evidence>
<evidence type="ECO:0000313" key="2">
    <source>
        <dbReference type="EMBL" id="RKH40886.1"/>
    </source>
</evidence>
<dbReference type="AlphaFoldDB" id="A0A3A8N9C2"/>
<evidence type="ECO:0000313" key="3">
    <source>
        <dbReference type="Proteomes" id="UP000272888"/>
    </source>
</evidence>
<dbReference type="EMBL" id="RAWB01000735">
    <property type="protein sequence ID" value="RKH40886.1"/>
    <property type="molecule type" value="Genomic_DNA"/>
</dbReference>
<dbReference type="InterPro" id="IPR046513">
    <property type="entry name" value="DUF6691"/>
</dbReference>
<proteinExistence type="predicted"/>
<dbReference type="Pfam" id="PF20398">
    <property type="entry name" value="DUF6691"/>
    <property type="match status" value="1"/>
</dbReference>
<protein>
    <submittedName>
        <fullName evidence="2">YeeE/YedE family protein</fullName>
    </submittedName>
</protein>
<feature type="transmembrane region" description="Helical" evidence="1">
    <location>
        <begin position="83"/>
        <end position="101"/>
    </location>
</feature>
<keyword evidence="3" id="KW-1185">Reference proteome</keyword>
<name>A0A3A8N9C2_9BACT</name>
<reference evidence="3" key="1">
    <citation type="submission" date="2018-09" db="EMBL/GenBank/DDBJ databases">
        <authorList>
            <person name="Livingstone P.G."/>
            <person name="Whitworth D.E."/>
        </authorList>
    </citation>
    <scope>NUCLEOTIDE SEQUENCE [LARGE SCALE GENOMIC DNA]</scope>
    <source>
        <strain evidence="3">CA051B</strain>
    </source>
</reference>
<keyword evidence="1" id="KW-0472">Membrane</keyword>
<organism evidence="2 3">
    <name type="scientific">Corallococcus llansteffanensis</name>
    <dbReference type="NCBI Taxonomy" id="2316731"/>
    <lineage>
        <taxon>Bacteria</taxon>
        <taxon>Pseudomonadati</taxon>
        <taxon>Myxococcota</taxon>
        <taxon>Myxococcia</taxon>
        <taxon>Myxococcales</taxon>
        <taxon>Cystobacterineae</taxon>
        <taxon>Myxococcaceae</taxon>
        <taxon>Corallococcus</taxon>
    </lineage>
</organism>
<accession>A0A3A8N9C2</accession>
<sequence>MRSSLGALLSGLLFALGLGLGGMTDPSNVLGFLDVAGDWDFRLAFVMGGAVAVHAALRPLILRRQRPLFTGRFPSFPAQRVDGRLLAGAALFGVGWGLAGYCPGPALTSLVSGAPSVFVFVPAMFAGMALARKLQASGQQAEVLPPGEGTATAHVDANR</sequence>
<gene>
    <name evidence="2" type="ORF">D7V93_39180</name>
</gene>
<feature type="transmembrane region" description="Helical" evidence="1">
    <location>
        <begin position="107"/>
        <end position="131"/>
    </location>
</feature>
<feature type="transmembrane region" description="Helical" evidence="1">
    <location>
        <begin position="45"/>
        <end position="62"/>
    </location>
</feature>
<dbReference type="Proteomes" id="UP000272888">
    <property type="component" value="Unassembled WGS sequence"/>
</dbReference>
<keyword evidence="1" id="KW-0812">Transmembrane</keyword>
<comment type="caution">
    <text evidence="2">The sequence shown here is derived from an EMBL/GenBank/DDBJ whole genome shotgun (WGS) entry which is preliminary data.</text>
</comment>